<evidence type="ECO:0000256" key="3">
    <source>
        <dbReference type="ARBA" id="ARBA00022840"/>
    </source>
</evidence>
<dbReference type="Gene3D" id="3.40.50.300">
    <property type="entry name" value="P-loop containing nucleotide triphosphate hydrolases"/>
    <property type="match status" value="1"/>
</dbReference>
<evidence type="ECO:0000256" key="2">
    <source>
        <dbReference type="ARBA" id="ARBA00022741"/>
    </source>
</evidence>
<dbReference type="PROSITE" id="PS50893">
    <property type="entry name" value="ABC_TRANSPORTER_2"/>
    <property type="match status" value="1"/>
</dbReference>
<feature type="domain" description="ABC transporter" evidence="4">
    <location>
        <begin position="2"/>
        <end position="228"/>
    </location>
</feature>
<keyword evidence="3 5" id="KW-0067">ATP-binding</keyword>
<dbReference type="SMART" id="SM00382">
    <property type="entry name" value="AAA"/>
    <property type="match status" value="1"/>
</dbReference>
<reference evidence="5" key="1">
    <citation type="submission" date="2020-10" db="EMBL/GenBank/DDBJ databases">
        <authorList>
            <person name="Gilroy R."/>
        </authorList>
    </citation>
    <scope>NUCLEOTIDE SEQUENCE</scope>
    <source>
        <strain evidence="5">B3-1481</strain>
    </source>
</reference>
<name>A0A9D9IYQ6_9BACT</name>
<dbReference type="GO" id="GO:0005524">
    <property type="term" value="F:ATP binding"/>
    <property type="evidence" value="ECO:0007669"/>
    <property type="project" value="UniProtKB-KW"/>
</dbReference>
<proteinExistence type="predicted"/>
<evidence type="ECO:0000256" key="1">
    <source>
        <dbReference type="ARBA" id="ARBA00022448"/>
    </source>
</evidence>
<keyword evidence="2" id="KW-0547">Nucleotide-binding</keyword>
<dbReference type="Pfam" id="PF00005">
    <property type="entry name" value="ABC_tran"/>
    <property type="match status" value="1"/>
</dbReference>
<dbReference type="InterPro" id="IPR003593">
    <property type="entry name" value="AAA+_ATPase"/>
</dbReference>
<accession>A0A9D9IYQ6</accession>
<dbReference type="InterPro" id="IPR003439">
    <property type="entry name" value="ABC_transporter-like_ATP-bd"/>
</dbReference>
<dbReference type="SUPFAM" id="SSF52540">
    <property type="entry name" value="P-loop containing nucleoside triphosphate hydrolases"/>
    <property type="match status" value="1"/>
</dbReference>
<dbReference type="Proteomes" id="UP000823769">
    <property type="component" value="Unassembled WGS sequence"/>
</dbReference>
<dbReference type="EMBL" id="JADILW010000086">
    <property type="protein sequence ID" value="MBO8480621.1"/>
    <property type="molecule type" value="Genomic_DNA"/>
</dbReference>
<keyword evidence="1" id="KW-0813">Transport</keyword>
<organism evidence="5 6">
    <name type="scientific">Candidatus Cryptobacteroides avistercoris</name>
    <dbReference type="NCBI Taxonomy" id="2840758"/>
    <lineage>
        <taxon>Bacteria</taxon>
        <taxon>Pseudomonadati</taxon>
        <taxon>Bacteroidota</taxon>
        <taxon>Bacteroidia</taxon>
        <taxon>Bacteroidales</taxon>
        <taxon>Candidatus Cryptobacteroides</taxon>
    </lineage>
</organism>
<sequence length="269" mass="29846">MTELKDVWYWYEYGQTVIRDASAAVGDGRIYGLLGLNGAGKSTLLKLMAGLLFPKKGEILCGGENVADRKVETLQDVVFMPAEFELRNESLEKFVSLNSVFYPRFSRAVLDDCLKKFGIDPGTRSLEQLSLGNRHKFMLSFLLSLGAKLMLLDEPLNGMDLPSRGMFRRLLMRHLDDGQSVVVSTHVMSDVDRIVSDVMVLRNDGTLFSASVDELSHRYSYGISSSAEGAVYAESCAEGYRVLRRNDDACESGIPMDMLFNAVINGGIE</sequence>
<evidence type="ECO:0000313" key="6">
    <source>
        <dbReference type="Proteomes" id="UP000823769"/>
    </source>
</evidence>
<evidence type="ECO:0000313" key="5">
    <source>
        <dbReference type="EMBL" id="MBO8480621.1"/>
    </source>
</evidence>
<dbReference type="GO" id="GO:0016887">
    <property type="term" value="F:ATP hydrolysis activity"/>
    <property type="evidence" value="ECO:0007669"/>
    <property type="project" value="InterPro"/>
</dbReference>
<dbReference type="AlphaFoldDB" id="A0A9D9IYQ6"/>
<reference evidence="5" key="2">
    <citation type="journal article" date="2021" name="PeerJ">
        <title>Extensive microbial diversity within the chicken gut microbiome revealed by metagenomics and culture.</title>
        <authorList>
            <person name="Gilroy R."/>
            <person name="Ravi A."/>
            <person name="Getino M."/>
            <person name="Pursley I."/>
            <person name="Horton D.L."/>
            <person name="Alikhan N.F."/>
            <person name="Baker D."/>
            <person name="Gharbi K."/>
            <person name="Hall N."/>
            <person name="Watson M."/>
            <person name="Adriaenssens E.M."/>
            <person name="Foster-Nyarko E."/>
            <person name="Jarju S."/>
            <person name="Secka A."/>
            <person name="Antonio M."/>
            <person name="Oren A."/>
            <person name="Chaudhuri R.R."/>
            <person name="La Ragione R."/>
            <person name="Hildebrand F."/>
            <person name="Pallen M.J."/>
        </authorList>
    </citation>
    <scope>NUCLEOTIDE SEQUENCE</scope>
    <source>
        <strain evidence="5">B3-1481</strain>
    </source>
</reference>
<gene>
    <name evidence="5" type="ORF">IAB76_05890</name>
</gene>
<protein>
    <submittedName>
        <fullName evidence="5">ABC transporter ATP-binding protein</fullName>
    </submittedName>
</protein>
<dbReference type="PANTHER" id="PTHR42939:SF1">
    <property type="entry name" value="ABC TRANSPORTER ATP-BINDING PROTEIN ALBC-RELATED"/>
    <property type="match status" value="1"/>
</dbReference>
<dbReference type="InterPro" id="IPR027417">
    <property type="entry name" value="P-loop_NTPase"/>
</dbReference>
<dbReference type="InterPro" id="IPR051782">
    <property type="entry name" value="ABC_Transporter_VariousFunc"/>
</dbReference>
<comment type="caution">
    <text evidence="5">The sequence shown here is derived from an EMBL/GenBank/DDBJ whole genome shotgun (WGS) entry which is preliminary data.</text>
</comment>
<dbReference type="PANTHER" id="PTHR42939">
    <property type="entry name" value="ABC TRANSPORTER ATP-BINDING PROTEIN ALBC-RELATED"/>
    <property type="match status" value="1"/>
</dbReference>
<evidence type="ECO:0000259" key="4">
    <source>
        <dbReference type="PROSITE" id="PS50893"/>
    </source>
</evidence>